<dbReference type="EMBL" id="JBHUEM010000052">
    <property type="protein sequence ID" value="MFD1738901.1"/>
    <property type="molecule type" value="Genomic_DNA"/>
</dbReference>
<comment type="caution">
    <text evidence="2">The sequence shown here is derived from an EMBL/GenBank/DDBJ whole genome shotgun (WGS) entry which is preliminary data.</text>
</comment>
<evidence type="ECO:0000313" key="2">
    <source>
        <dbReference type="EMBL" id="MFD1738901.1"/>
    </source>
</evidence>
<name>A0ABW4LV30_9BACI</name>
<evidence type="ECO:0000313" key="3">
    <source>
        <dbReference type="Proteomes" id="UP001597214"/>
    </source>
</evidence>
<organism evidence="2 3">
    <name type="scientific">Bacillus salitolerans</name>
    <dbReference type="NCBI Taxonomy" id="1437434"/>
    <lineage>
        <taxon>Bacteria</taxon>
        <taxon>Bacillati</taxon>
        <taxon>Bacillota</taxon>
        <taxon>Bacilli</taxon>
        <taxon>Bacillales</taxon>
        <taxon>Bacillaceae</taxon>
        <taxon>Bacillus</taxon>
    </lineage>
</organism>
<dbReference type="Proteomes" id="UP001597214">
    <property type="component" value="Unassembled WGS sequence"/>
</dbReference>
<feature type="domain" description="GAPS4b N-terminal" evidence="1">
    <location>
        <begin position="22"/>
        <end position="83"/>
    </location>
</feature>
<keyword evidence="3" id="KW-1185">Reference proteome</keyword>
<dbReference type="RefSeq" id="WP_377930129.1">
    <property type="nucleotide sequence ID" value="NZ_JBHUEM010000052.1"/>
</dbReference>
<reference evidence="3" key="1">
    <citation type="journal article" date="2019" name="Int. J. Syst. Evol. Microbiol.">
        <title>The Global Catalogue of Microorganisms (GCM) 10K type strain sequencing project: providing services to taxonomists for standard genome sequencing and annotation.</title>
        <authorList>
            <consortium name="The Broad Institute Genomics Platform"/>
            <consortium name="The Broad Institute Genome Sequencing Center for Infectious Disease"/>
            <person name="Wu L."/>
            <person name="Ma J."/>
        </authorList>
    </citation>
    <scope>NUCLEOTIDE SEQUENCE [LARGE SCALE GENOMIC DNA]</scope>
    <source>
        <strain evidence="3">CCUG 49339</strain>
    </source>
</reference>
<dbReference type="InterPro" id="IPR058955">
    <property type="entry name" value="GAPS4b_N"/>
</dbReference>
<sequence length="380" mass="44350">MSNDENQSIERLSIDDILPYGDMIRPLIASSLLTRTDLKELLFKRGIYTGSSEKSITIPILSSTLLTPNEFEILKLKQTTKENTPKFVSRELIYDSDKSLFDVVKEDLISIRDIVGNNATNYKIIKSTPFTPINQDKNNLELEYIIERTDPTKDFFNSTSRYEGRINLQLDKDQNKLQVLLESTAPETKSLNELLYKETVLNLERKNYIKKDKEQKITFGEFNNEERIKFLLSLQGIDRLKIFEFDEVTSFEVSFDEKVSLPQEIDWMDKKVKNMILKGEQLHDTEILKNSKFHSCLLVSSVVANYSFSSRDSKGECTLEYGFFSRKRIPYPNTEFEFKITKLVVDSNHTTKSEYKVKRFLLSLFNKFKNEKYNEIKGEI</sequence>
<protein>
    <recommendedName>
        <fullName evidence="1">GAPS4b N-terminal domain-containing protein</fullName>
    </recommendedName>
</protein>
<accession>A0ABW4LV30</accession>
<gene>
    <name evidence="2" type="ORF">ACFSCX_20515</name>
</gene>
<evidence type="ECO:0000259" key="1">
    <source>
        <dbReference type="Pfam" id="PF26110"/>
    </source>
</evidence>
<dbReference type="Pfam" id="PF26110">
    <property type="entry name" value="GAPS4b_N"/>
    <property type="match status" value="1"/>
</dbReference>
<proteinExistence type="predicted"/>